<reference evidence="1 2" key="1">
    <citation type="submission" date="2015-03" db="EMBL/GenBank/DDBJ databases">
        <title>Draft genome sequence of Elstera litoralis.</title>
        <authorList>
            <person name="Rahalkar M.C."/>
            <person name="Dhakephalkar P.K."/>
            <person name="Pore S.D."/>
            <person name="Arora P."/>
            <person name="Kapse N.G."/>
            <person name="Pandit P.S."/>
        </authorList>
    </citation>
    <scope>NUCLEOTIDE SEQUENCE [LARGE SCALE GENOMIC DNA]</scope>
    <source>
        <strain evidence="1 2">Dia-1</strain>
    </source>
</reference>
<dbReference type="Gene3D" id="1.25.40.10">
    <property type="entry name" value="Tetratricopeptide repeat domain"/>
    <property type="match status" value="1"/>
</dbReference>
<dbReference type="OrthoDB" id="9822875at2"/>
<name>A0A0F3ISI2_9PROT</name>
<gene>
    <name evidence="1" type="ORF">VZ95_10085</name>
</gene>
<keyword evidence="2" id="KW-1185">Reference proteome</keyword>
<proteinExistence type="predicted"/>
<dbReference type="Pfam" id="PF06552">
    <property type="entry name" value="TOM20_plant"/>
    <property type="match status" value="1"/>
</dbReference>
<sequence length="339" mass="36654">MLHEAIERAPDDGRLWQAMGMALLRLADAGATPLIDLLRGAEAALSKAQKLDISLNRLALTQSRLLLALVEASASEVSNDRLDAIDAELAAAEARYKAAPMQVVTLLPLLDALQVSARLDPDNVATRLQRIVTLLRAAVPKLPELKKTIPALAEMLLSGAHTTEDEDAAFALAKQAALMANDAVSLLPEAVEVRVLHGKSLIEMAGYVGERDAARLLFVALSRFQEAVDMTERRDAALLTTLGNAHLLHARLVRDGEADLHFDEALAAYSAAATARGHRHTFHEAIVHALLGDEEAAQIALEDCQDLPDGPTLLTLPGIEAYREREWLRALIDRVATPE</sequence>
<protein>
    <recommendedName>
        <fullName evidence="3">MalT-like TPR region domain-containing protein</fullName>
    </recommendedName>
</protein>
<evidence type="ECO:0008006" key="3">
    <source>
        <dbReference type="Google" id="ProtNLM"/>
    </source>
</evidence>
<evidence type="ECO:0000313" key="1">
    <source>
        <dbReference type="EMBL" id="KJV09661.1"/>
    </source>
</evidence>
<comment type="caution">
    <text evidence="1">The sequence shown here is derived from an EMBL/GenBank/DDBJ whole genome shotgun (WGS) entry which is preliminary data.</text>
</comment>
<dbReference type="AlphaFoldDB" id="A0A0F3ISI2"/>
<evidence type="ECO:0000313" key="2">
    <source>
        <dbReference type="Proteomes" id="UP000033774"/>
    </source>
</evidence>
<dbReference type="Proteomes" id="UP000033774">
    <property type="component" value="Unassembled WGS sequence"/>
</dbReference>
<dbReference type="EMBL" id="LAJY01000238">
    <property type="protein sequence ID" value="KJV09661.1"/>
    <property type="molecule type" value="Genomic_DNA"/>
</dbReference>
<dbReference type="InterPro" id="IPR011990">
    <property type="entry name" value="TPR-like_helical_dom_sf"/>
</dbReference>
<accession>A0A0F3ISI2</accession>
<organism evidence="1 2">
    <name type="scientific">Elstera litoralis</name>
    <dbReference type="NCBI Taxonomy" id="552518"/>
    <lineage>
        <taxon>Bacteria</taxon>
        <taxon>Pseudomonadati</taxon>
        <taxon>Pseudomonadota</taxon>
        <taxon>Alphaproteobacteria</taxon>
        <taxon>Rhodospirillales</taxon>
        <taxon>Rhodospirillaceae</taxon>
        <taxon>Elstera</taxon>
    </lineage>
</organism>